<evidence type="ECO:0000313" key="2">
    <source>
        <dbReference type="Proteomes" id="UP000203890"/>
    </source>
</evidence>
<gene>
    <name evidence="1" type="ORF">OtV5_233</name>
</gene>
<dbReference type="RefSeq" id="YP_001648331.1">
    <property type="nucleotide sequence ID" value="NC_010191.2"/>
</dbReference>
<reference evidence="1 2" key="1">
    <citation type="journal article" date="2008" name="PLoS ONE">
        <title>Life-cycle and genome of OtV5, a large DNA virus of the pelagic marine unicellular green alga Ostreococcus tauri.</title>
        <authorList>
            <person name="Derelle E."/>
            <person name="Ferraz C."/>
            <person name="Escande M.L."/>
            <person name="Eychenie S."/>
            <person name="Cooke R."/>
            <person name="Piganeau G."/>
            <person name="Desdevises Y."/>
            <person name="Bellec L."/>
            <person name="Moreau H."/>
            <person name="Grimsley N."/>
        </authorList>
    </citation>
    <scope>NUCLEOTIDE SEQUENCE [LARGE SCALE GENOMIC DNA]</scope>
    <source>
        <strain evidence="1 2">OtV5</strain>
    </source>
</reference>
<name>A9YWF2_9PHYC</name>
<accession>A9YWF2</accession>
<dbReference type="KEGG" id="vg:5845576"/>
<dbReference type="GeneID" id="5845576"/>
<dbReference type="OrthoDB" id="23323at10239"/>
<organism evidence="1 2">
    <name type="scientific">Ostreococcus tauri virus OtV5</name>
    <dbReference type="NCBI Taxonomy" id="1785753"/>
    <lineage>
        <taxon>Viruses</taxon>
        <taxon>Varidnaviria</taxon>
        <taxon>Bamfordvirae</taxon>
        <taxon>Nucleocytoviricota</taxon>
        <taxon>Megaviricetes</taxon>
        <taxon>Algavirales</taxon>
        <taxon>Phycodnaviridae</taxon>
        <taxon>Prasinovirus</taxon>
        <taxon>Prasinovirus ostreotauri</taxon>
    </lineage>
</organism>
<dbReference type="EMBL" id="EU304328">
    <property type="protein sequence ID" value="ABY28035.1"/>
    <property type="molecule type" value="Genomic_DNA"/>
</dbReference>
<dbReference type="Proteomes" id="UP000203890">
    <property type="component" value="Segment"/>
</dbReference>
<evidence type="ECO:0000313" key="1">
    <source>
        <dbReference type="EMBL" id="ABY28035.1"/>
    </source>
</evidence>
<sequence>MDFIPLVTDDFRIAFCQATESLCSDVQRIIWKNLIYQNIELDPPPAPKKCRIRYSRVFGSSLPRNLLASLPATQ</sequence>
<proteinExistence type="predicted"/>
<protein>
    <submittedName>
        <fullName evidence="1">Uncharacterized protein</fullName>
    </submittedName>
</protein>
<keyword evidence="2" id="KW-1185">Reference proteome</keyword>